<protein>
    <submittedName>
        <fullName evidence="2">Uncharacterized protein</fullName>
    </submittedName>
</protein>
<gene>
    <name evidence="2" type="ORF">KSF_101390</name>
</gene>
<feature type="region of interest" description="Disordered" evidence="1">
    <location>
        <begin position="42"/>
        <end position="63"/>
    </location>
</feature>
<dbReference type="Proteomes" id="UP000597444">
    <property type="component" value="Unassembled WGS sequence"/>
</dbReference>
<proteinExistence type="predicted"/>
<sequence>MKQDVSEMSMASLLELLQRPSTQGDLPAWTAFQLGLEETTRMGRCPQDGSSAAHHLQATHKGTHPGIGAKRWIISRCYFGSAVTREASIHN</sequence>
<keyword evidence="3" id="KW-1185">Reference proteome</keyword>
<dbReference type="AlphaFoldDB" id="A0A8J3ISQ5"/>
<evidence type="ECO:0000256" key="1">
    <source>
        <dbReference type="SAM" id="MobiDB-lite"/>
    </source>
</evidence>
<dbReference type="EMBL" id="BNJK01000002">
    <property type="protein sequence ID" value="GHP00092.1"/>
    <property type="molecule type" value="Genomic_DNA"/>
</dbReference>
<comment type="caution">
    <text evidence="2">The sequence shown here is derived from an EMBL/GenBank/DDBJ whole genome shotgun (WGS) entry which is preliminary data.</text>
</comment>
<organism evidence="2 3">
    <name type="scientific">Reticulibacter mediterranei</name>
    <dbReference type="NCBI Taxonomy" id="2778369"/>
    <lineage>
        <taxon>Bacteria</taxon>
        <taxon>Bacillati</taxon>
        <taxon>Chloroflexota</taxon>
        <taxon>Ktedonobacteria</taxon>
        <taxon>Ktedonobacterales</taxon>
        <taxon>Reticulibacteraceae</taxon>
        <taxon>Reticulibacter</taxon>
    </lineage>
</organism>
<name>A0A8J3ISQ5_9CHLR</name>
<evidence type="ECO:0000313" key="2">
    <source>
        <dbReference type="EMBL" id="GHP00092.1"/>
    </source>
</evidence>
<evidence type="ECO:0000313" key="3">
    <source>
        <dbReference type="Proteomes" id="UP000597444"/>
    </source>
</evidence>
<accession>A0A8J3ISQ5</accession>
<dbReference type="RefSeq" id="WP_220210681.1">
    <property type="nucleotide sequence ID" value="NZ_BNJK01000002.1"/>
</dbReference>
<reference evidence="2" key="1">
    <citation type="submission" date="2020-10" db="EMBL/GenBank/DDBJ databases">
        <title>Taxonomic study of unclassified bacteria belonging to the class Ktedonobacteria.</title>
        <authorList>
            <person name="Yabe S."/>
            <person name="Wang C.M."/>
            <person name="Zheng Y."/>
            <person name="Sakai Y."/>
            <person name="Cavaletti L."/>
            <person name="Monciardini P."/>
            <person name="Donadio S."/>
        </authorList>
    </citation>
    <scope>NUCLEOTIDE SEQUENCE</scope>
    <source>
        <strain evidence="2">ID150040</strain>
    </source>
</reference>